<keyword evidence="7" id="KW-1185">Reference proteome</keyword>
<name>A0A8B8DA25_CRAVI</name>
<evidence type="ECO:0000256" key="1">
    <source>
        <dbReference type="ARBA" id="ARBA00004167"/>
    </source>
</evidence>
<dbReference type="AlphaFoldDB" id="A0A8B8DA25"/>
<evidence type="ECO:0000256" key="2">
    <source>
        <dbReference type="ARBA" id="ARBA00022692"/>
    </source>
</evidence>
<dbReference type="RefSeq" id="XP_022324399.1">
    <property type="nucleotide sequence ID" value="XM_022468691.1"/>
</dbReference>
<dbReference type="PANTHER" id="PTHR21419">
    <property type="match status" value="1"/>
</dbReference>
<dbReference type="Gene3D" id="2.130.10.10">
    <property type="entry name" value="YVTN repeat-like/Quinoprotein amine dehydrogenase"/>
    <property type="match status" value="1"/>
</dbReference>
<evidence type="ECO:0000256" key="3">
    <source>
        <dbReference type="ARBA" id="ARBA00022989"/>
    </source>
</evidence>
<dbReference type="InterPro" id="IPR045232">
    <property type="entry name" value="FAM234"/>
</dbReference>
<comment type="subcellular location">
    <subcellularLocation>
        <location evidence="1">Membrane</location>
        <topology evidence="1">Single-pass membrane protein</topology>
    </subcellularLocation>
</comment>
<evidence type="ECO:0000259" key="6">
    <source>
        <dbReference type="Pfam" id="PF23722"/>
    </source>
</evidence>
<feature type="domain" description="DEX1 C-terminal" evidence="6">
    <location>
        <begin position="547"/>
        <end position="641"/>
    </location>
</feature>
<dbReference type="SUPFAM" id="SSF69318">
    <property type="entry name" value="Integrin alpha N-terminal domain"/>
    <property type="match status" value="1"/>
</dbReference>
<reference evidence="8" key="1">
    <citation type="submission" date="2025-08" db="UniProtKB">
        <authorList>
            <consortium name="RefSeq"/>
        </authorList>
    </citation>
    <scope>IDENTIFICATION</scope>
    <source>
        <tissue evidence="8">Whole sample</tissue>
    </source>
</reference>
<dbReference type="OrthoDB" id="200924at2759"/>
<feature type="transmembrane region" description="Helical" evidence="5">
    <location>
        <begin position="648"/>
        <end position="669"/>
    </location>
</feature>
<dbReference type="GO" id="GO:0016020">
    <property type="term" value="C:membrane"/>
    <property type="evidence" value="ECO:0007669"/>
    <property type="project" value="UniProtKB-SubCell"/>
</dbReference>
<evidence type="ECO:0000313" key="7">
    <source>
        <dbReference type="Proteomes" id="UP000694844"/>
    </source>
</evidence>
<dbReference type="InterPro" id="IPR028994">
    <property type="entry name" value="Integrin_alpha_N"/>
</dbReference>
<accession>A0A8B8DA25</accession>
<keyword evidence="2 5" id="KW-0812">Transmembrane</keyword>
<dbReference type="Proteomes" id="UP000694844">
    <property type="component" value="Chromosome 3"/>
</dbReference>
<protein>
    <submittedName>
        <fullName evidence="8">Protein DEFECTIVE IN EXINE FORMATION 1-like isoform X1</fullName>
    </submittedName>
</protein>
<sequence>MLPLSQFLIMENIRFYAMILILTINIHIVRNAEENLASKLRAERMQRIKCGYDLKTLWTAELAHAPFAASPLITHVNDDQKLDIVAAPFSESFSVLDSETGKILPNTAWPALNLDNSVHASPIQFDVNNDGQLDILFATSSAEFRFYTSTGLFLRNHTLQLPPIYVAADWYKSELIVKFEDISKYTSQTPQKESNYLPIDPHVLATPVLADLNNDYKVEELVIPVSYFYEEDDYRVAEKLQRLGGLNFSDIDKYLVAGITVMNLTTGETLWSKLLDLTQVDATFPAYNIFSPTVIDLDVVGGQLEVIMGTSAGSMFVFNHDGSVRKGWPVSQNTIHGQITAADLAGDGVVQMVTIDTSSNVICYDKEGTKRWESIISGTSSPGSRLFDVNRDGTLDIIITTNDGHIYALNGVDGTVLPDWPVSIGARTTANVLITRVSTTHTTPDMVVVADDGSIHLISMDLKCKSQIPIGETSLVQVLSHDLSLWFSGLELLVATNDGTVMCLATGQELAEFQNDNDETLKANHMISLTSEPKNVNDFSFSEKKPGVYVTLFNKKEMEVTGETFPVEFEIIDPLYKPGKSKYFVAISYGNRLLMQGEFPEPKTYTVSAPAGEEPSHGHVTVRLTNQYGQVFEDRFSIRFNKLIMEDLQWLLLAPFIAMIVILLVLHGFPAKDLLPYTNQSKSN</sequence>
<proteinExistence type="predicted"/>
<evidence type="ECO:0000256" key="5">
    <source>
        <dbReference type="SAM" id="Phobius"/>
    </source>
</evidence>
<evidence type="ECO:0000256" key="4">
    <source>
        <dbReference type="ARBA" id="ARBA00023136"/>
    </source>
</evidence>
<keyword evidence="3 5" id="KW-1133">Transmembrane helix</keyword>
<dbReference type="KEGG" id="cvn:111125160"/>
<gene>
    <name evidence="8" type="primary">LOC111125160</name>
</gene>
<evidence type="ECO:0000313" key="8">
    <source>
        <dbReference type="RefSeq" id="XP_022324399.1"/>
    </source>
</evidence>
<keyword evidence="4 5" id="KW-0472">Membrane</keyword>
<dbReference type="Pfam" id="PF23722">
    <property type="entry name" value="Beta-sand_DEX1"/>
    <property type="match status" value="1"/>
</dbReference>
<organism evidence="7 8">
    <name type="scientific">Crassostrea virginica</name>
    <name type="common">Eastern oyster</name>
    <dbReference type="NCBI Taxonomy" id="6565"/>
    <lineage>
        <taxon>Eukaryota</taxon>
        <taxon>Metazoa</taxon>
        <taxon>Spiralia</taxon>
        <taxon>Lophotrochozoa</taxon>
        <taxon>Mollusca</taxon>
        <taxon>Bivalvia</taxon>
        <taxon>Autobranchia</taxon>
        <taxon>Pteriomorphia</taxon>
        <taxon>Ostreida</taxon>
        <taxon>Ostreoidea</taxon>
        <taxon>Ostreidae</taxon>
        <taxon>Crassostrea</taxon>
    </lineage>
</organism>
<dbReference type="PANTHER" id="PTHR21419:SF23">
    <property type="entry name" value="PROTEIN DEFECTIVE IN EXINE FORMATION 1"/>
    <property type="match status" value="1"/>
</dbReference>
<dbReference type="InterPro" id="IPR015943">
    <property type="entry name" value="WD40/YVTN_repeat-like_dom_sf"/>
</dbReference>
<dbReference type="InterPro" id="IPR056376">
    <property type="entry name" value="DEX1_C"/>
</dbReference>
<dbReference type="GeneID" id="111125160"/>